<dbReference type="Pfam" id="PF00294">
    <property type="entry name" value="PfkB"/>
    <property type="match status" value="1"/>
</dbReference>
<dbReference type="InterPro" id="IPR011611">
    <property type="entry name" value="PfkB_dom"/>
</dbReference>
<proteinExistence type="predicted"/>
<dbReference type="Proteomes" id="UP000034894">
    <property type="component" value="Unassembled WGS sequence"/>
</dbReference>
<dbReference type="EMBL" id="LCFP01000002">
    <property type="protein sequence ID" value="KKS98288.1"/>
    <property type="molecule type" value="Genomic_DNA"/>
</dbReference>
<dbReference type="AlphaFoldDB" id="A0A0G1GHM2"/>
<dbReference type="InterPro" id="IPR029056">
    <property type="entry name" value="Ribokinase-like"/>
</dbReference>
<sequence>MISNNLGEEEIRKLCLANLSAFKVLLPQGFYRQVKKNGSIIPFDLHKTEKLLDLFDLIIVSQKDYPQIESQAKEWSDIGIIAVVTKDSSGASVYVSKRRRDYTAFETEITDETGAGDVFAAAFANATAAYSLRFFPFELEYTKEQIQEFSARQSKSL</sequence>
<comment type="caution">
    <text evidence="2">The sequence shown here is derived from an EMBL/GenBank/DDBJ whole genome shotgun (WGS) entry which is preliminary data.</text>
</comment>
<accession>A0A0G1GHM2</accession>
<name>A0A0G1GHM2_9BACT</name>
<evidence type="ECO:0000313" key="2">
    <source>
        <dbReference type="EMBL" id="KKS98288.1"/>
    </source>
</evidence>
<evidence type="ECO:0000259" key="1">
    <source>
        <dbReference type="Pfam" id="PF00294"/>
    </source>
</evidence>
<dbReference type="SUPFAM" id="SSF53613">
    <property type="entry name" value="Ribokinase-like"/>
    <property type="match status" value="1"/>
</dbReference>
<protein>
    <recommendedName>
        <fullName evidence="1">Carbohydrate kinase PfkB domain-containing protein</fullName>
    </recommendedName>
</protein>
<dbReference type="STRING" id="1618443.UV73_C0002G0002"/>
<dbReference type="Gene3D" id="3.40.1190.20">
    <property type="match status" value="1"/>
</dbReference>
<organism evidence="2 3">
    <name type="scientific">Candidatus Gottesmanbacteria bacterium GW2011_GWA2_43_14</name>
    <dbReference type="NCBI Taxonomy" id="1618443"/>
    <lineage>
        <taxon>Bacteria</taxon>
        <taxon>Candidatus Gottesmaniibacteriota</taxon>
    </lineage>
</organism>
<feature type="domain" description="Carbohydrate kinase PfkB" evidence="1">
    <location>
        <begin position="67"/>
        <end position="129"/>
    </location>
</feature>
<gene>
    <name evidence="2" type="ORF">UV73_C0002G0002</name>
</gene>
<evidence type="ECO:0000313" key="3">
    <source>
        <dbReference type="Proteomes" id="UP000034894"/>
    </source>
</evidence>
<reference evidence="2 3" key="1">
    <citation type="journal article" date="2015" name="Nature">
        <title>rRNA introns, odd ribosomes, and small enigmatic genomes across a large radiation of phyla.</title>
        <authorList>
            <person name="Brown C.T."/>
            <person name="Hug L.A."/>
            <person name="Thomas B.C."/>
            <person name="Sharon I."/>
            <person name="Castelle C.J."/>
            <person name="Singh A."/>
            <person name="Wilkins M.J."/>
            <person name="Williams K.H."/>
            <person name="Banfield J.F."/>
        </authorList>
    </citation>
    <scope>NUCLEOTIDE SEQUENCE [LARGE SCALE GENOMIC DNA]</scope>
</reference>